<feature type="region of interest" description="Disordered" evidence="2">
    <location>
        <begin position="304"/>
        <end position="346"/>
    </location>
</feature>
<keyword evidence="1" id="KW-0175">Coiled coil</keyword>
<keyword evidence="4" id="KW-1185">Reference proteome</keyword>
<proteinExistence type="predicted"/>
<protein>
    <recommendedName>
        <fullName evidence="5">Creatinase N-terminal domain-containing protein</fullName>
    </recommendedName>
</protein>
<name>A0A067PCQ2_9AGAM</name>
<feature type="compositionally biased region" description="Low complexity" evidence="2">
    <location>
        <begin position="329"/>
        <end position="339"/>
    </location>
</feature>
<dbReference type="InterPro" id="IPR050422">
    <property type="entry name" value="X-Pro_aminopeptidase_P"/>
</dbReference>
<dbReference type="Proteomes" id="UP000027265">
    <property type="component" value="Unassembled WGS sequence"/>
</dbReference>
<evidence type="ECO:0000313" key="4">
    <source>
        <dbReference type="Proteomes" id="UP000027265"/>
    </source>
</evidence>
<evidence type="ECO:0008006" key="5">
    <source>
        <dbReference type="Google" id="ProtNLM"/>
    </source>
</evidence>
<dbReference type="HOGENOM" id="CLU_801840_0_0_1"/>
<dbReference type="InParanoid" id="A0A067PCQ2"/>
<evidence type="ECO:0000256" key="1">
    <source>
        <dbReference type="SAM" id="Coils"/>
    </source>
</evidence>
<dbReference type="STRING" id="933084.A0A067PCQ2"/>
<evidence type="ECO:0000313" key="3">
    <source>
        <dbReference type="EMBL" id="KDQ51610.1"/>
    </source>
</evidence>
<gene>
    <name evidence="3" type="ORF">JAAARDRAFT_704430</name>
</gene>
<dbReference type="AlphaFoldDB" id="A0A067PCQ2"/>
<dbReference type="InterPro" id="IPR029149">
    <property type="entry name" value="Creatin/AminoP/Spt16_N"/>
</dbReference>
<evidence type="ECO:0000256" key="2">
    <source>
        <dbReference type="SAM" id="MobiDB-lite"/>
    </source>
</evidence>
<dbReference type="Gene3D" id="3.40.350.10">
    <property type="entry name" value="Creatinase/prolidase N-terminal domain"/>
    <property type="match status" value="1"/>
</dbReference>
<organism evidence="3 4">
    <name type="scientific">Jaapia argillacea MUCL 33604</name>
    <dbReference type="NCBI Taxonomy" id="933084"/>
    <lineage>
        <taxon>Eukaryota</taxon>
        <taxon>Fungi</taxon>
        <taxon>Dikarya</taxon>
        <taxon>Basidiomycota</taxon>
        <taxon>Agaricomycotina</taxon>
        <taxon>Agaricomycetes</taxon>
        <taxon>Agaricomycetidae</taxon>
        <taxon>Jaapiales</taxon>
        <taxon>Jaapiaceae</taxon>
        <taxon>Jaapia</taxon>
    </lineage>
</organism>
<reference evidence="4" key="1">
    <citation type="journal article" date="2014" name="Proc. Natl. Acad. Sci. U.S.A.">
        <title>Extensive sampling of basidiomycete genomes demonstrates inadequacy of the white-rot/brown-rot paradigm for wood decay fungi.</title>
        <authorList>
            <person name="Riley R."/>
            <person name="Salamov A.A."/>
            <person name="Brown D.W."/>
            <person name="Nagy L.G."/>
            <person name="Floudas D."/>
            <person name="Held B.W."/>
            <person name="Levasseur A."/>
            <person name="Lombard V."/>
            <person name="Morin E."/>
            <person name="Otillar R."/>
            <person name="Lindquist E.A."/>
            <person name="Sun H."/>
            <person name="LaButti K.M."/>
            <person name="Schmutz J."/>
            <person name="Jabbour D."/>
            <person name="Luo H."/>
            <person name="Baker S.E."/>
            <person name="Pisabarro A.G."/>
            <person name="Walton J.D."/>
            <person name="Blanchette R.A."/>
            <person name="Henrissat B."/>
            <person name="Martin F."/>
            <person name="Cullen D."/>
            <person name="Hibbett D.S."/>
            <person name="Grigoriev I.V."/>
        </authorList>
    </citation>
    <scope>NUCLEOTIDE SEQUENCE [LARGE SCALE GENOMIC DNA]</scope>
    <source>
        <strain evidence="4">MUCL 33604</strain>
    </source>
</reference>
<accession>A0A067PCQ2</accession>
<dbReference type="PANTHER" id="PTHR43763:SF17">
    <property type="entry name" value="AMINOPEPTIDASE P, CYTOPLASMIC-RELATED"/>
    <property type="match status" value="1"/>
</dbReference>
<sequence length="346" mass="39568">MEVKLDKLSKLRLEMLKQVVDYYVIPNQNSHGSRPLRSGDWRVESVASGFSATSAIAIISQSTLHLFVDDGEVARVNRYFLREDRWTVLPIGQKLWIDWIVRNCVGCTIGLDSRLFTHLQIRALESSIQSHQAAITPKFLDEIMVDMFWERQKYLSDSVQLVAEAWSRVESLRRWIVSSHASAALLITPLSIGNHSESLKSRDASDPNPSAYVLHINANPLPESHLYVDQSVCALFWRLDSMKIEAAKVIQQLKKMGVLVSSYQEVYGFLRRRRQEGVKRKEDEKQQAEKKLAESKARQMLGINRMSRLLPKSSEKPGNNWRTPRMPSRARSATSFASFQLRGLQT</sequence>
<dbReference type="PANTHER" id="PTHR43763">
    <property type="entry name" value="XAA-PRO AMINOPEPTIDASE 1"/>
    <property type="match status" value="1"/>
</dbReference>
<feature type="coiled-coil region" evidence="1">
    <location>
        <begin position="271"/>
        <end position="298"/>
    </location>
</feature>
<dbReference type="EMBL" id="KL197747">
    <property type="protein sequence ID" value="KDQ51610.1"/>
    <property type="molecule type" value="Genomic_DNA"/>
</dbReference>